<dbReference type="Pfam" id="PF01593">
    <property type="entry name" value="Amino_oxidase"/>
    <property type="match status" value="1"/>
</dbReference>
<sequence length="529" mass="56762">MSRRVVVVGGGHNGLVASAYLARAGVDTVLVERRSRLGGVVGSFDYFPGYRAAITNSPGSFESRVMVELELERHGLRFHRPSITVAQRFGDRTFLGFRDRDRIAAQIEAFAEGEYQRYRQLIDDLNSVGAASGLSVWRAPDSVDRIRERLGAGAKRELFDRVISGSLMDLLDDRLRSPQAKALLMMLALPGTRQSPRDPGSALGLLLRPISMASLRPDEDSTAVNLPLRGSVGTPIGSMSAIIDALERSAVAAGARILRDRSVERILTEDGRVSGVRLGDGEEIPADAVLSTIEPSLLQHDLLEDPDDLVPGRSVEPPQGGAFKLALALDGLPTVPGLPEDVSAAQVLESQIRIGSSPEHIESAIEAGIAGDVSDRPIMWGMVPSLASPELAPSGTHLFSVNVWHAPYSLGESYWTTHRDAFAQRCIAQLDEQLPGLRDRITDVRALSPFDLEQEFSLTGSNITHGEMTVDRFFDRRPLAGLSQGKASLSGLYLGGSGSWPGGYVTGAPGRNAAHSIVHDLALSSSTAA</sequence>
<name>A0ABY4FTE8_9MICO</name>
<evidence type="ECO:0000259" key="4">
    <source>
        <dbReference type="Pfam" id="PF01593"/>
    </source>
</evidence>
<comment type="subunit">
    <text evidence="2">Interacts with COX5B; this interaction may contribute to localize PYROXD2 to the inner face of the inner mitochondrial membrane.</text>
</comment>
<evidence type="ECO:0000313" key="5">
    <source>
        <dbReference type="EMBL" id="UOQ59535.1"/>
    </source>
</evidence>
<gene>
    <name evidence="5" type="ORF">MUN76_10785</name>
</gene>
<comment type="function">
    <text evidence="1">Probable oxidoreductase that may play a role as regulator of mitochondrial function.</text>
</comment>
<evidence type="ECO:0000256" key="1">
    <source>
        <dbReference type="ARBA" id="ARBA00037217"/>
    </source>
</evidence>
<reference evidence="5 6" key="1">
    <citation type="submission" date="2022-04" db="EMBL/GenBank/DDBJ databases">
        <title>Leucobacter sp. isolated from rhizosphere of onion.</title>
        <authorList>
            <person name="Won M."/>
            <person name="Lee C.-M."/>
            <person name="Woen H.-Y."/>
            <person name="Kwon S.-W."/>
        </authorList>
    </citation>
    <scope>NUCLEOTIDE SEQUENCE [LARGE SCALE GENOMIC DNA]</scope>
    <source>
        <strain evidence="5 6">H25R-14</strain>
    </source>
</reference>
<dbReference type="Proteomes" id="UP000831775">
    <property type="component" value="Chromosome"/>
</dbReference>
<accession>A0ABY4FTE8</accession>
<dbReference type="Gene3D" id="3.50.50.60">
    <property type="entry name" value="FAD/NAD(P)-binding domain"/>
    <property type="match status" value="2"/>
</dbReference>
<dbReference type="InterPro" id="IPR002937">
    <property type="entry name" value="Amino_oxidase"/>
</dbReference>
<dbReference type="RefSeq" id="WP_244684590.1">
    <property type="nucleotide sequence ID" value="NZ_CP095043.1"/>
</dbReference>
<organism evidence="5 6">
    <name type="scientific">Leucobacter rhizosphaerae</name>
    <dbReference type="NCBI Taxonomy" id="2932245"/>
    <lineage>
        <taxon>Bacteria</taxon>
        <taxon>Bacillati</taxon>
        <taxon>Actinomycetota</taxon>
        <taxon>Actinomycetes</taxon>
        <taxon>Micrococcales</taxon>
        <taxon>Microbacteriaceae</taxon>
        <taxon>Leucobacter</taxon>
    </lineage>
</organism>
<keyword evidence="6" id="KW-1185">Reference proteome</keyword>
<feature type="domain" description="Amine oxidase" evidence="4">
    <location>
        <begin position="14"/>
        <end position="508"/>
    </location>
</feature>
<evidence type="ECO:0000256" key="3">
    <source>
        <dbReference type="ARBA" id="ARBA00040298"/>
    </source>
</evidence>
<dbReference type="SUPFAM" id="SSF51905">
    <property type="entry name" value="FAD/NAD(P)-binding domain"/>
    <property type="match status" value="1"/>
</dbReference>
<dbReference type="InterPro" id="IPR036188">
    <property type="entry name" value="FAD/NAD-bd_sf"/>
</dbReference>
<dbReference type="PANTHER" id="PTHR10668:SF103">
    <property type="entry name" value="PYRIDINE NUCLEOTIDE-DISULFIDE OXIDOREDUCTASE DOMAIN-CONTAINING PROTEIN 2"/>
    <property type="match status" value="1"/>
</dbReference>
<dbReference type="EMBL" id="CP095043">
    <property type="protein sequence ID" value="UOQ59535.1"/>
    <property type="molecule type" value="Genomic_DNA"/>
</dbReference>
<proteinExistence type="predicted"/>
<dbReference type="PANTHER" id="PTHR10668">
    <property type="entry name" value="PHYTOENE DEHYDROGENASE"/>
    <property type="match status" value="1"/>
</dbReference>
<evidence type="ECO:0000313" key="6">
    <source>
        <dbReference type="Proteomes" id="UP000831775"/>
    </source>
</evidence>
<evidence type="ECO:0000256" key="2">
    <source>
        <dbReference type="ARBA" id="ARBA00038825"/>
    </source>
</evidence>
<protein>
    <recommendedName>
        <fullName evidence="3">Pyridine nucleotide-disulfide oxidoreductase domain-containing protein 2</fullName>
    </recommendedName>
</protein>